<keyword evidence="4 7" id="KW-0812">Transmembrane</keyword>
<dbReference type="Pfam" id="PF08817">
    <property type="entry name" value="YukD"/>
    <property type="match status" value="1"/>
</dbReference>
<feature type="domain" description="EccD-like transmembrane" evidence="8">
    <location>
        <begin position="126"/>
        <end position="478"/>
    </location>
</feature>
<evidence type="ECO:0000256" key="7">
    <source>
        <dbReference type="SAM" id="Phobius"/>
    </source>
</evidence>
<dbReference type="Proteomes" id="UP000239814">
    <property type="component" value="Chromosome"/>
</dbReference>
<feature type="transmembrane region" description="Helical" evidence="7">
    <location>
        <begin position="418"/>
        <end position="437"/>
    </location>
</feature>
<accession>A0A2S0KE35</accession>
<keyword evidence="10" id="KW-1185">Reference proteome</keyword>
<dbReference type="InterPro" id="IPR006707">
    <property type="entry name" value="T7SS_EccD"/>
</dbReference>
<organism evidence="9 10">
    <name type="scientific">Gordonia iterans</name>
    <dbReference type="NCBI Taxonomy" id="1004901"/>
    <lineage>
        <taxon>Bacteria</taxon>
        <taxon>Bacillati</taxon>
        <taxon>Actinomycetota</taxon>
        <taxon>Actinomycetes</taxon>
        <taxon>Mycobacteriales</taxon>
        <taxon>Gordoniaceae</taxon>
        <taxon>Gordonia</taxon>
    </lineage>
</organism>
<dbReference type="EMBL" id="CP027433">
    <property type="protein sequence ID" value="AVL99946.1"/>
    <property type="molecule type" value="Genomic_DNA"/>
</dbReference>
<feature type="transmembrane region" description="Helical" evidence="7">
    <location>
        <begin position="150"/>
        <end position="171"/>
    </location>
</feature>
<feature type="transmembrane region" description="Helical" evidence="7">
    <location>
        <begin position="449"/>
        <end position="469"/>
    </location>
</feature>
<dbReference type="NCBIfam" id="TIGR03920">
    <property type="entry name" value="T7SS_EccD"/>
    <property type="match status" value="1"/>
</dbReference>
<feature type="transmembrane region" description="Helical" evidence="7">
    <location>
        <begin position="343"/>
        <end position="364"/>
    </location>
</feature>
<dbReference type="RefSeq" id="WP_105941678.1">
    <property type="nucleotide sequence ID" value="NZ_CP027433.1"/>
</dbReference>
<dbReference type="KEGG" id="git:C6V83_06320"/>
<dbReference type="PIRSF" id="PIRSF017804">
    <property type="entry name" value="Secretion_EccD1"/>
    <property type="match status" value="1"/>
</dbReference>
<dbReference type="OrthoDB" id="4515685at2"/>
<protein>
    <submittedName>
        <fullName evidence="9">Type VII secretion integral membrane protein EccD</fullName>
    </submittedName>
</protein>
<reference evidence="9 10" key="1">
    <citation type="submission" date="2018-03" db="EMBL/GenBank/DDBJ databases">
        <title>Characteristics and genome of n-alkane degrading marine bacteria Gordonia iterans isolated from crude oil contaminated in Tae-an, South Korea.</title>
        <authorList>
            <person name="Lee S.-S."/>
            <person name="Kim H."/>
        </authorList>
    </citation>
    <scope>NUCLEOTIDE SEQUENCE [LARGE SCALE GENOMIC DNA]</scope>
    <source>
        <strain evidence="9 10">Co17</strain>
    </source>
</reference>
<evidence type="ECO:0000313" key="10">
    <source>
        <dbReference type="Proteomes" id="UP000239814"/>
    </source>
</evidence>
<evidence type="ECO:0000256" key="1">
    <source>
        <dbReference type="ARBA" id="ARBA00004651"/>
    </source>
</evidence>
<evidence type="ECO:0000256" key="5">
    <source>
        <dbReference type="ARBA" id="ARBA00022989"/>
    </source>
</evidence>
<evidence type="ECO:0000256" key="3">
    <source>
        <dbReference type="ARBA" id="ARBA00022475"/>
    </source>
</evidence>
<dbReference type="InterPro" id="IPR024962">
    <property type="entry name" value="YukD-like"/>
</dbReference>
<evidence type="ECO:0000256" key="2">
    <source>
        <dbReference type="ARBA" id="ARBA00006162"/>
    </source>
</evidence>
<keyword evidence="5 7" id="KW-1133">Transmembrane helix</keyword>
<dbReference type="GO" id="GO:0005886">
    <property type="term" value="C:plasma membrane"/>
    <property type="evidence" value="ECO:0007669"/>
    <property type="project" value="UniProtKB-SubCell"/>
</dbReference>
<feature type="transmembrane region" description="Helical" evidence="7">
    <location>
        <begin position="125"/>
        <end position="144"/>
    </location>
</feature>
<comment type="subcellular location">
    <subcellularLocation>
        <location evidence="1">Cell membrane</location>
        <topology evidence="1">Multi-pass membrane protein</topology>
    </subcellularLocation>
</comment>
<dbReference type="Pfam" id="PF19053">
    <property type="entry name" value="EccD"/>
    <property type="match status" value="1"/>
</dbReference>
<evidence type="ECO:0000256" key="6">
    <source>
        <dbReference type="ARBA" id="ARBA00023136"/>
    </source>
</evidence>
<feature type="transmembrane region" description="Helical" evidence="7">
    <location>
        <begin position="235"/>
        <end position="254"/>
    </location>
</feature>
<evidence type="ECO:0000259" key="8">
    <source>
        <dbReference type="Pfam" id="PF19053"/>
    </source>
</evidence>
<evidence type="ECO:0000313" key="9">
    <source>
        <dbReference type="EMBL" id="AVL99946.1"/>
    </source>
</evidence>
<feature type="transmembrane region" description="Helical" evidence="7">
    <location>
        <begin position="394"/>
        <end position="412"/>
    </location>
</feature>
<name>A0A2S0KE35_9ACTN</name>
<dbReference type="AlphaFoldDB" id="A0A2S0KE35"/>
<gene>
    <name evidence="9" type="primary">eccD</name>
    <name evidence="9" type="ORF">C6V83_06320</name>
</gene>
<comment type="similarity">
    <text evidence="2">Belongs to the EccD/Snm4 family.</text>
</comment>
<keyword evidence="6 7" id="KW-0472">Membrane</keyword>
<dbReference type="Gene3D" id="3.10.20.90">
    <property type="entry name" value="Phosphatidylinositol 3-kinase Catalytic Subunit, Chain A, domain 1"/>
    <property type="match status" value="1"/>
</dbReference>
<evidence type="ECO:0000256" key="4">
    <source>
        <dbReference type="ARBA" id="ARBA00022692"/>
    </source>
</evidence>
<keyword evidence="3" id="KW-1003">Cell membrane</keyword>
<dbReference type="InterPro" id="IPR044049">
    <property type="entry name" value="EccD_transm"/>
</dbReference>
<sequence>MTVTAEPELVRISILGASTQVDVALPAHAPIAALIPEVLRLLRIPEPVTDDPDRVAELPRWTLTRIGAPPLPVERSLAEAQVVDGELLLLHDDVPDAPGALVDDVFDGLAHLTDRRSSGWSADSARLLGYATCATAALVAAITGRAAPTSAALTGLTAAACAVFLVAAALVGSRLHADPRGTATLSWCAFVSAALAGSFVPPQDSSSSVVTSSVCALTSVLIVHRGTGVGPQLHAFLGTLAGLTAVCGLAAMALTSEWSAVAPVTAVVGLFVTVSAARIAIAASRLPLPPVPSTPPSAPETPMTDPPIDGIDAVTPDPVGAIADLALVDLADLQRRSALATDYLTGIVLGAVVVIVVAVLTTALAYDGEVKSLLFCGAIGAALAARGRTHADRIQSAALLAGGTGCALAVLAGTSPPALFFGGIAVAATAFVIGSTAEGHDFSPLQRRSLEIAEYAVIALIVPLLLWLLDAYRLVREL</sequence>
<feature type="transmembrane region" description="Helical" evidence="7">
    <location>
        <begin position="260"/>
        <end position="281"/>
    </location>
</feature>
<proteinExistence type="inferred from homology"/>